<feature type="transmembrane region" description="Helical" evidence="1">
    <location>
        <begin position="12"/>
        <end position="36"/>
    </location>
</feature>
<evidence type="ECO:0000313" key="2">
    <source>
        <dbReference type="EMBL" id="MDN4616398.1"/>
    </source>
</evidence>
<dbReference type="RefSeq" id="WP_301209577.1">
    <property type="nucleotide sequence ID" value="NZ_JAROCF010000002.1"/>
</dbReference>
<feature type="transmembrane region" description="Helical" evidence="1">
    <location>
        <begin position="107"/>
        <end position="128"/>
    </location>
</feature>
<keyword evidence="1" id="KW-1133">Transmembrane helix</keyword>
<evidence type="ECO:0000313" key="3">
    <source>
        <dbReference type="Proteomes" id="UP001174208"/>
    </source>
</evidence>
<sequence length="136" mass="14989">MRKFITWGRSPILIPRWVLTLKYVMFVFVGVTVYVASSPSLDITTWEGYTPFWSIALIVASLTCIIGSASPRLEVMERWAVLVLFALLIGYAVAPVQLVLAGDTDRAAYSILAITLSLLPGARAAMLIHRTGRPHV</sequence>
<organism evidence="2 3">
    <name type="scientific">Leifsonia williamsii</name>
    <dbReference type="NCBI Taxonomy" id="3035919"/>
    <lineage>
        <taxon>Bacteria</taxon>
        <taxon>Bacillati</taxon>
        <taxon>Actinomycetota</taxon>
        <taxon>Actinomycetes</taxon>
        <taxon>Micrococcales</taxon>
        <taxon>Microbacteriaceae</taxon>
        <taxon>Leifsonia</taxon>
    </lineage>
</organism>
<comment type="caution">
    <text evidence="2">The sequence shown here is derived from an EMBL/GenBank/DDBJ whole genome shotgun (WGS) entry which is preliminary data.</text>
</comment>
<feature type="transmembrane region" description="Helical" evidence="1">
    <location>
        <begin position="48"/>
        <end position="67"/>
    </location>
</feature>
<dbReference type="Proteomes" id="UP001174208">
    <property type="component" value="Unassembled WGS sequence"/>
</dbReference>
<dbReference type="EMBL" id="JAROCF010000002">
    <property type="protein sequence ID" value="MDN4616398.1"/>
    <property type="molecule type" value="Genomic_DNA"/>
</dbReference>
<name>A0ABT8KG39_9MICO</name>
<keyword evidence="3" id="KW-1185">Reference proteome</keyword>
<accession>A0ABT8KG39</accession>
<reference evidence="2" key="1">
    <citation type="submission" date="2023-06" db="EMBL/GenBank/DDBJ databases">
        <title>MT1 and MT2 Draft Genomes of Novel Species.</title>
        <authorList>
            <person name="Venkateswaran K."/>
        </authorList>
    </citation>
    <scope>NUCLEOTIDE SEQUENCE</scope>
    <source>
        <strain evidence="2">F6_8S_P_1B</strain>
    </source>
</reference>
<feature type="transmembrane region" description="Helical" evidence="1">
    <location>
        <begin position="79"/>
        <end position="101"/>
    </location>
</feature>
<protein>
    <submittedName>
        <fullName evidence="2">Uncharacterized protein</fullName>
    </submittedName>
</protein>
<proteinExistence type="predicted"/>
<keyword evidence="1" id="KW-0812">Transmembrane</keyword>
<gene>
    <name evidence="2" type="ORF">P5G50_18275</name>
</gene>
<evidence type="ECO:0000256" key="1">
    <source>
        <dbReference type="SAM" id="Phobius"/>
    </source>
</evidence>
<keyword evidence="1" id="KW-0472">Membrane</keyword>